<evidence type="ECO:0000313" key="1">
    <source>
        <dbReference type="EMBL" id="KAJ4962977.1"/>
    </source>
</evidence>
<sequence length="110" mass="12373">MFVWINGCMHACMHERMSVNVFPAKNPSPLSRPIPSFPPFLSAKLCLLISLPRRLDAKSANGNQLQPSKQIIPPYHFLYTITNLDEENSLILVTQSALEITRRLSPPTSI</sequence>
<dbReference type="Proteomes" id="UP001141806">
    <property type="component" value="Unassembled WGS sequence"/>
</dbReference>
<organism evidence="1 2">
    <name type="scientific">Protea cynaroides</name>
    <dbReference type="NCBI Taxonomy" id="273540"/>
    <lineage>
        <taxon>Eukaryota</taxon>
        <taxon>Viridiplantae</taxon>
        <taxon>Streptophyta</taxon>
        <taxon>Embryophyta</taxon>
        <taxon>Tracheophyta</taxon>
        <taxon>Spermatophyta</taxon>
        <taxon>Magnoliopsida</taxon>
        <taxon>Proteales</taxon>
        <taxon>Proteaceae</taxon>
        <taxon>Protea</taxon>
    </lineage>
</organism>
<evidence type="ECO:0000313" key="2">
    <source>
        <dbReference type="Proteomes" id="UP001141806"/>
    </source>
</evidence>
<protein>
    <submittedName>
        <fullName evidence="1">Uncharacterized protein</fullName>
    </submittedName>
</protein>
<name>A0A9Q0HAR8_9MAGN</name>
<accession>A0A9Q0HAR8</accession>
<gene>
    <name evidence="1" type="ORF">NE237_022916</name>
</gene>
<dbReference type="AlphaFoldDB" id="A0A9Q0HAR8"/>
<reference evidence="1" key="1">
    <citation type="journal article" date="2023" name="Plant J.">
        <title>The genome of the king protea, Protea cynaroides.</title>
        <authorList>
            <person name="Chang J."/>
            <person name="Duong T.A."/>
            <person name="Schoeman C."/>
            <person name="Ma X."/>
            <person name="Roodt D."/>
            <person name="Barker N."/>
            <person name="Li Z."/>
            <person name="Van de Peer Y."/>
            <person name="Mizrachi E."/>
        </authorList>
    </citation>
    <scope>NUCLEOTIDE SEQUENCE</scope>
    <source>
        <tissue evidence="1">Young leaves</tissue>
    </source>
</reference>
<keyword evidence="2" id="KW-1185">Reference proteome</keyword>
<proteinExistence type="predicted"/>
<dbReference type="EMBL" id="JAMYWD010000008">
    <property type="protein sequence ID" value="KAJ4962977.1"/>
    <property type="molecule type" value="Genomic_DNA"/>
</dbReference>
<comment type="caution">
    <text evidence="1">The sequence shown here is derived from an EMBL/GenBank/DDBJ whole genome shotgun (WGS) entry which is preliminary data.</text>
</comment>